<dbReference type="Pfam" id="PF03167">
    <property type="entry name" value="UDG"/>
    <property type="match status" value="1"/>
</dbReference>
<dbReference type="PANTHER" id="PTHR11264">
    <property type="entry name" value="URACIL-DNA GLYCOSYLASE"/>
    <property type="match status" value="1"/>
</dbReference>
<keyword evidence="6 9" id="KW-0227">DNA damage</keyword>
<evidence type="ECO:0000256" key="7">
    <source>
        <dbReference type="ARBA" id="ARBA00022801"/>
    </source>
</evidence>
<dbReference type="AlphaFoldDB" id="A0AAJ4NNH3"/>
<dbReference type="Proteomes" id="UP000683421">
    <property type="component" value="Chromosome"/>
</dbReference>
<evidence type="ECO:0000256" key="11">
    <source>
        <dbReference type="RuleBase" id="RU003780"/>
    </source>
</evidence>
<dbReference type="NCBIfam" id="NF003588">
    <property type="entry name" value="PRK05254.1-1"/>
    <property type="match status" value="1"/>
</dbReference>
<dbReference type="NCBIfam" id="TIGR00628">
    <property type="entry name" value="ung"/>
    <property type="match status" value="1"/>
</dbReference>
<evidence type="ECO:0000256" key="6">
    <source>
        <dbReference type="ARBA" id="ARBA00022763"/>
    </source>
</evidence>
<dbReference type="GO" id="GO:0097510">
    <property type="term" value="P:base-excision repair, AP site formation via deaminated base removal"/>
    <property type="evidence" value="ECO:0007669"/>
    <property type="project" value="TreeGrafter"/>
</dbReference>
<dbReference type="PANTHER" id="PTHR11264:SF0">
    <property type="entry name" value="URACIL-DNA GLYCOSYLASE"/>
    <property type="match status" value="1"/>
</dbReference>
<dbReference type="PROSITE" id="PS00130">
    <property type="entry name" value="U_DNA_GLYCOSYLASE"/>
    <property type="match status" value="1"/>
</dbReference>
<dbReference type="NCBIfam" id="NF003592">
    <property type="entry name" value="PRK05254.1-5"/>
    <property type="match status" value="1"/>
</dbReference>
<dbReference type="CDD" id="cd10027">
    <property type="entry name" value="UDG-F1-like"/>
    <property type="match status" value="1"/>
</dbReference>
<dbReference type="SMART" id="SM00987">
    <property type="entry name" value="UreE_C"/>
    <property type="match status" value="1"/>
</dbReference>
<comment type="function">
    <text evidence="2 9 11">Excises uracil residues from the DNA which can arise as a result of misincorporation of dUMP residues by DNA polymerase or due to deamination of cytosine.</text>
</comment>
<dbReference type="FunFam" id="3.40.470.10:FF:000001">
    <property type="entry name" value="Uracil-DNA glycosylase"/>
    <property type="match status" value="1"/>
</dbReference>
<comment type="subcellular location">
    <subcellularLocation>
        <location evidence="9">Cytoplasm</location>
    </subcellularLocation>
</comment>
<evidence type="ECO:0000256" key="10">
    <source>
        <dbReference type="PROSITE-ProRule" id="PRU10072"/>
    </source>
</evidence>
<reference evidence="13 14" key="1">
    <citation type="submission" date="2021-06" db="EMBL/GenBank/DDBJ databases">
        <title>Ulceroglandular infection and bacteremia caused by Francisella salimarina in an immunocompromised patient, France.</title>
        <authorList>
            <person name="Hennebique A."/>
            <person name="Caspar Y."/>
            <person name="Maurin M."/>
            <person name="Boisset S."/>
            <person name="Pelloux I."/>
            <person name="Gallego-Hernanz M.P."/>
            <person name="Burucoa C."/>
            <person name="Cazenave-Roblot F."/>
            <person name="Plouzeau C."/>
            <person name="Rammaert B."/>
        </authorList>
    </citation>
    <scope>NUCLEOTIDE SEQUENCE [LARGE SCALE GENOMIC DNA]</scope>
    <source>
        <strain evidence="13 14">CHUGA-F75</strain>
    </source>
</reference>
<dbReference type="HAMAP" id="MF_00148">
    <property type="entry name" value="UDG"/>
    <property type="match status" value="1"/>
</dbReference>
<keyword evidence="9" id="KW-0963">Cytoplasm</keyword>
<dbReference type="EMBL" id="CP076680">
    <property type="protein sequence ID" value="QWU98987.1"/>
    <property type="molecule type" value="Genomic_DNA"/>
</dbReference>
<evidence type="ECO:0000256" key="9">
    <source>
        <dbReference type="HAMAP-Rule" id="MF_00148"/>
    </source>
</evidence>
<keyword evidence="7 9" id="KW-0378">Hydrolase</keyword>
<dbReference type="NCBIfam" id="NF003589">
    <property type="entry name" value="PRK05254.1-2"/>
    <property type="match status" value="1"/>
</dbReference>
<feature type="active site" description="Proton acceptor" evidence="9 10">
    <location>
        <position position="60"/>
    </location>
</feature>
<dbReference type="InterPro" id="IPR005122">
    <property type="entry name" value="Uracil-DNA_glycosylase-like"/>
</dbReference>
<evidence type="ECO:0000313" key="14">
    <source>
        <dbReference type="Proteomes" id="UP000683421"/>
    </source>
</evidence>
<evidence type="ECO:0000259" key="12">
    <source>
        <dbReference type="SMART" id="SM00986"/>
    </source>
</evidence>
<dbReference type="RefSeq" id="WP_216691995.1">
    <property type="nucleotide sequence ID" value="NZ_CP076680.1"/>
</dbReference>
<dbReference type="GO" id="GO:0005737">
    <property type="term" value="C:cytoplasm"/>
    <property type="evidence" value="ECO:0007669"/>
    <property type="project" value="UniProtKB-SubCell"/>
</dbReference>
<sequence>MNWSDILAEEKQKPYFKKILEFLTSETSVGKIIFPTKENVFSAFKYTELDDLKVVILGQDPYHNYNQAHGLAFSVQKGIDVPPSLRNIYKELERSITEFKIPEHGCLINWAKQGVFLLNTTLTVEAHKANSHKDIGWEIFTDAVIQKISNNKPNVVFMLWGSHARKKKNLIDDTKHLILESSHPSPLSVYRGFEGCNHFVKANQYLTSKGLNPVDWKL</sequence>
<dbReference type="InterPro" id="IPR018085">
    <property type="entry name" value="Ura-DNA_Glyclase_AS"/>
</dbReference>
<proteinExistence type="inferred from homology"/>
<gene>
    <name evidence="9 13" type="primary">ung</name>
    <name evidence="13" type="ORF">KQR59_07740</name>
</gene>
<comment type="catalytic activity">
    <reaction evidence="1 9 11">
        <text>Hydrolyzes single-stranded DNA or mismatched double-stranded DNA and polynucleotides, releasing free uracil.</text>
        <dbReference type="EC" id="3.2.2.27"/>
    </reaction>
</comment>
<evidence type="ECO:0000256" key="1">
    <source>
        <dbReference type="ARBA" id="ARBA00001400"/>
    </source>
</evidence>
<evidence type="ECO:0000256" key="2">
    <source>
        <dbReference type="ARBA" id="ARBA00002631"/>
    </source>
</evidence>
<keyword evidence="13" id="KW-0326">Glycosidase</keyword>
<evidence type="ECO:0000256" key="3">
    <source>
        <dbReference type="ARBA" id="ARBA00008184"/>
    </source>
</evidence>
<dbReference type="GO" id="GO:0004844">
    <property type="term" value="F:uracil DNA N-glycosylase activity"/>
    <property type="evidence" value="ECO:0007669"/>
    <property type="project" value="UniProtKB-UniRule"/>
</dbReference>
<dbReference type="NCBIfam" id="NF003591">
    <property type="entry name" value="PRK05254.1-4"/>
    <property type="match status" value="1"/>
</dbReference>
<name>A0AAJ4NNH3_9GAMM</name>
<protein>
    <recommendedName>
        <fullName evidence="5 9">Uracil-DNA glycosylase</fullName>
        <shortName evidence="9">UDG</shortName>
        <ecNumber evidence="4 9">3.2.2.27</ecNumber>
    </recommendedName>
</protein>
<comment type="similarity">
    <text evidence="3 9 11">Belongs to the uracil-DNA glycosylase (UDG) superfamily. UNG family.</text>
</comment>
<dbReference type="KEGG" id="fsr:KQR59_07740"/>
<evidence type="ECO:0000256" key="5">
    <source>
        <dbReference type="ARBA" id="ARBA00018429"/>
    </source>
</evidence>
<accession>A0AAJ4NNH3</accession>
<keyword evidence="8 9" id="KW-0234">DNA repair</keyword>
<dbReference type="SMART" id="SM00986">
    <property type="entry name" value="UDG"/>
    <property type="match status" value="1"/>
</dbReference>
<dbReference type="EC" id="3.2.2.27" evidence="4 9"/>
<keyword evidence="14" id="KW-1185">Reference proteome</keyword>
<evidence type="ECO:0000256" key="4">
    <source>
        <dbReference type="ARBA" id="ARBA00012030"/>
    </source>
</evidence>
<evidence type="ECO:0000256" key="8">
    <source>
        <dbReference type="ARBA" id="ARBA00023204"/>
    </source>
</evidence>
<dbReference type="InterPro" id="IPR002043">
    <property type="entry name" value="UDG_fam1"/>
</dbReference>
<organism evidence="13 14">
    <name type="scientific">Francisella salimarina</name>
    <dbReference type="NCBI Taxonomy" id="2599927"/>
    <lineage>
        <taxon>Bacteria</taxon>
        <taxon>Pseudomonadati</taxon>
        <taxon>Pseudomonadota</taxon>
        <taxon>Gammaproteobacteria</taxon>
        <taxon>Thiotrichales</taxon>
        <taxon>Francisellaceae</taxon>
        <taxon>Francisella</taxon>
    </lineage>
</organism>
<evidence type="ECO:0000313" key="13">
    <source>
        <dbReference type="EMBL" id="QWU98987.1"/>
    </source>
</evidence>
<feature type="domain" description="Uracil-DNA glycosylase-like" evidence="12">
    <location>
        <begin position="45"/>
        <end position="206"/>
    </location>
</feature>